<evidence type="ECO:0000313" key="8">
    <source>
        <dbReference type="Proteomes" id="UP000662572"/>
    </source>
</evidence>
<sequence>MINLLAFAFTALLIELTPGPNMGYIAITALSRGRAAGFALIFGIALGLLLAGLLAATGLAVFIQSNDTAYQILRWAGVFYLLWLAWDGWRSANETSPHITDTKSTGTTYFRRGLITNLLNPKAAVFYIATLPQFIDPGRETLPQSLTLTLIYVAIATVIHAVIVITGTQAGSFLANEARMVKIRRVLSGLLAVTAIWLAVSTHH</sequence>
<dbReference type="GO" id="GO:0015171">
    <property type="term" value="F:amino acid transmembrane transporter activity"/>
    <property type="evidence" value="ECO:0007669"/>
    <property type="project" value="TreeGrafter"/>
</dbReference>
<keyword evidence="3 6" id="KW-0812">Transmembrane</keyword>
<feature type="transmembrane region" description="Helical" evidence="6">
    <location>
        <begin position="39"/>
        <end position="62"/>
    </location>
</feature>
<dbReference type="PANTHER" id="PTHR30086">
    <property type="entry name" value="ARGININE EXPORTER PROTEIN ARGO"/>
    <property type="match status" value="1"/>
</dbReference>
<evidence type="ECO:0000313" key="7">
    <source>
        <dbReference type="EMBL" id="GGZ39887.1"/>
    </source>
</evidence>
<gene>
    <name evidence="7" type="ORF">GCM10011273_28190</name>
</gene>
<dbReference type="AlphaFoldDB" id="A0A918QBE5"/>
<keyword evidence="8" id="KW-1185">Reference proteome</keyword>
<dbReference type="Proteomes" id="UP000662572">
    <property type="component" value="Unassembled WGS sequence"/>
</dbReference>
<keyword evidence="4 6" id="KW-1133">Transmembrane helix</keyword>
<dbReference type="InterPro" id="IPR001123">
    <property type="entry name" value="LeuE-type"/>
</dbReference>
<dbReference type="GO" id="GO:0005886">
    <property type="term" value="C:plasma membrane"/>
    <property type="evidence" value="ECO:0007669"/>
    <property type="project" value="UniProtKB-SubCell"/>
</dbReference>
<evidence type="ECO:0000256" key="6">
    <source>
        <dbReference type="SAM" id="Phobius"/>
    </source>
</evidence>
<dbReference type="RefSeq" id="WP_189487674.1">
    <property type="nucleotide sequence ID" value="NZ_BMZB01000004.1"/>
</dbReference>
<dbReference type="PANTHER" id="PTHR30086:SF20">
    <property type="entry name" value="ARGININE EXPORTER PROTEIN ARGO-RELATED"/>
    <property type="match status" value="1"/>
</dbReference>
<evidence type="ECO:0000256" key="2">
    <source>
        <dbReference type="ARBA" id="ARBA00022475"/>
    </source>
</evidence>
<accession>A0A918QBE5</accession>
<evidence type="ECO:0000256" key="3">
    <source>
        <dbReference type="ARBA" id="ARBA00022692"/>
    </source>
</evidence>
<dbReference type="Pfam" id="PF01810">
    <property type="entry name" value="LysE"/>
    <property type="match status" value="1"/>
</dbReference>
<organism evidence="7 8">
    <name type="scientific">Asticcacaulis endophyticus</name>
    <dbReference type="NCBI Taxonomy" id="1395890"/>
    <lineage>
        <taxon>Bacteria</taxon>
        <taxon>Pseudomonadati</taxon>
        <taxon>Pseudomonadota</taxon>
        <taxon>Alphaproteobacteria</taxon>
        <taxon>Caulobacterales</taxon>
        <taxon>Caulobacteraceae</taxon>
        <taxon>Asticcacaulis</taxon>
    </lineage>
</organism>
<proteinExistence type="predicted"/>
<feature type="transmembrane region" description="Helical" evidence="6">
    <location>
        <begin position="69"/>
        <end position="86"/>
    </location>
</feature>
<dbReference type="EMBL" id="BMZB01000004">
    <property type="protein sequence ID" value="GGZ39887.1"/>
    <property type="molecule type" value="Genomic_DNA"/>
</dbReference>
<reference evidence="7" key="2">
    <citation type="submission" date="2020-09" db="EMBL/GenBank/DDBJ databases">
        <authorList>
            <person name="Sun Q."/>
            <person name="Kim S."/>
        </authorList>
    </citation>
    <scope>NUCLEOTIDE SEQUENCE</scope>
    <source>
        <strain evidence="7">KCTC 32296</strain>
    </source>
</reference>
<comment type="caution">
    <text evidence="7">The sequence shown here is derived from an EMBL/GenBank/DDBJ whole genome shotgun (WGS) entry which is preliminary data.</text>
</comment>
<keyword evidence="2" id="KW-1003">Cell membrane</keyword>
<evidence type="ECO:0000256" key="4">
    <source>
        <dbReference type="ARBA" id="ARBA00022989"/>
    </source>
</evidence>
<dbReference type="PIRSF" id="PIRSF006324">
    <property type="entry name" value="LeuE"/>
    <property type="match status" value="1"/>
</dbReference>
<evidence type="ECO:0000256" key="5">
    <source>
        <dbReference type="ARBA" id="ARBA00023136"/>
    </source>
</evidence>
<evidence type="ECO:0000256" key="1">
    <source>
        <dbReference type="ARBA" id="ARBA00004651"/>
    </source>
</evidence>
<name>A0A918QBE5_9CAUL</name>
<comment type="subcellular location">
    <subcellularLocation>
        <location evidence="1">Cell membrane</location>
        <topology evidence="1">Multi-pass membrane protein</topology>
    </subcellularLocation>
</comment>
<feature type="transmembrane region" description="Helical" evidence="6">
    <location>
        <begin position="186"/>
        <end position="203"/>
    </location>
</feature>
<reference evidence="7" key="1">
    <citation type="journal article" date="2014" name="Int. J. Syst. Evol. Microbiol.">
        <title>Complete genome sequence of Corynebacterium casei LMG S-19264T (=DSM 44701T), isolated from a smear-ripened cheese.</title>
        <authorList>
            <consortium name="US DOE Joint Genome Institute (JGI-PGF)"/>
            <person name="Walter F."/>
            <person name="Albersmeier A."/>
            <person name="Kalinowski J."/>
            <person name="Ruckert C."/>
        </authorList>
    </citation>
    <scope>NUCLEOTIDE SEQUENCE</scope>
    <source>
        <strain evidence="7">KCTC 32296</strain>
    </source>
</reference>
<feature type="transmembrane region" description="Helical" evidence="6">
    <location>
        <begin position="150"/>
        <end position="174"/>
    </location>
</feature>
<keyword evidence="5 6" id="KW-0472">Membrane</keyword>
<protein>
    <submittedName>
        <fullName evidence="7">Threonine transporter RhtB</fullName>
    </submittedName>
</protein>